<evidence type="ECO:0000256" key="1">
    <source>
        <dbReference type="ARBA" id="ARBA00000632"/>
    </source>
</evidence>
<dbReference type="Pfam" id="PF00959">
    <property type="entry name" value="Phage_lysozyme"/>
    <property type="match status" value="1"/>
</dbReference>
<feature type="transmembrane region" description="Helical" evidence="11">
    <location>
        <begin position="12"/>
        <end position="33"/>
    </location>
</feature>
<dbReference type="Gene3D" id="1.10.530.40">
    <property type="match status" value="1"/>
</dbReference>
<dbReference type="InterPro" id="IPR034690">
    <property type="entry name" value="Endolysin_T4_type"/>
</dbReference>
<feature type="active site" description="Proton donor/acceptor" evidence="9">
    <location>
        <position position="36"/>
    </location>
</feature>
<comment type="function">
    <text evidence="9">Endolysin with lysozyme activity that degrades host peptidoglycans and participates with the holin and spanin proteins in the sequential events which lead to the programmed host cell lysis releasing the mature viral particles. Once the holin has permeabilized the host cell membrane, the endolysin can reach the periplasm and break down the peptidoglycan layer.</text>
</comment>
<dbReference type="InterPro" id="IPR023346">
    <property type="entry name" value="Lysozyme-like_dom_sf"/>
</dbReference>
<dbReference type="HAMAP" id="MF_04110">
    <property type="entry name" value="ENDOLYSIN_T4"/>
    <property type="match status" value="1"/>
</dbReference>
<comment type="subcellular location">
    <subcellularLocation>
        <location evidence="9">Host cytoplasm</location>
    </subcellularLocation>
    <text evidence="9">The endolysin is cytoplasmic, but can reach the periplasmic space with the help of the holins which disrupt the host cell membrane.</text>
</comment>
<dbReference type="InterPro" id="IPR002196">
    <property type="entry name" value="Glyco_hydro_24"/>
</dbReference>
<proteinExistence type="inferred from homology"/>
<dbReference type="PANTHER" id="PTHR38107">
    <property type="match status" value="1"/>
</dbReference>
<keyword evidence="5 9" id="KW-0378">Hydrolase</keyword>
<dbReference type="GO" id="GO:0030430">
    <property type="term" value="C:host cell cytoplasm"/>
    <property type="evidence" value="ECO:0007669"/>
    <property type="project" value="UniProtKB-SubCell"/>
</dbReference>
<evidence type="ECO:0000256" key="4">
    <source>
        <dbReference type="ARBA" id="ARBA00022638"/>
    </source>
</evidence>
<dbReference type="EC" id="3.2.1.17" evidence="9"/>
<keyword evidence="8 9" id="KW-0326">Glycosidase</keyword>
<protein>
    <recommendedName>
        <fullName evidence="9">Endolysin</fullName>
        <ecNumber evidence="9">3.2.1.17</ecNumber>
    </recommendedName>
    <alternativeName>
        <fullName evidence="9">Lysis protein</fullName>
    </alternativeName>
    <alternativeName>
        <fullName evidence="9">Lysozyme</fullName>
    </alternativeName>
    <alternativeName>
        <fullName evidence="9">Muramidase</fullName>
    </alternativeName>
</protein>
<keyword evidence="4 9" id="KW-0081">Bacteriolytic enzyme</keyword>
<dbReference type="GO" id="GO:0016998">
    <property type="term" value="P:cell wall macromolecule catabolic process"/>
    <property type="evidence" value="ECO:0007669"/>
    <property type="project" value="InterPro"/>
</dbReference>
<evidence type="ECO:0000256" key="5">
    <source>
        <dbReference type="ARBA" id="ARBA00022801"/>
    </source>
</evidence>
<comment type="similarity">
    <text evidence="9 10">Belongs to the glycosyl hydrolase 24 family.</text>
</comment>
<feature type="active site" description="Proton donor/acceptor" evidence="9">
    <location>
        <position position="45"/>
    </location>
</feature>
<reference evidence="12" key="1">
    <citation type="submission" date="2024-05" db="EMBL/GenBank/DDBJ databases">
        <authorList>
            <person name="Kwon M."/>
            <person name="Moon K."/>
        </authorList>
    </citation>
    <scope>NUCLEOTIDE SEQUENCE</scope>
</reference>
<evidence type="ECO:0000256" key="8">
    <source>
        <dbReference type="ARBA" id="ARBA00023295"/>
    </source>
</evidence>
<evidence type="ECO:0000256" key="9">
    <source>
        <dbReference type="HAMAP-Rule" id="MF_04110"/>
    </source>
</evidence>
<keyword evidence="11" id="KW-0472">Membrane</keyword>
<keyword evidence="11" id="KW-0812">Transmembrane</keyword>
<dbReference type="SUPFAM" id="SSF53955">
    <property type="entry name" value="Lysozyme-like"/>
    <property type="match status" value="1"/>
</dbReference>
<dbReference type="InterPro" id="IPR023347">
    <property type="entry name" value="Lysozyme_dom_sf"/>
</dbReference>
<dbReference type="InterPro" id="IPR051018">
    <property type="entry name" value="Bacteriophage_GH24"/>
</dbReference>
<dbReference type="GO" id="GO:0009253">
    <property type="term" value="P:peptidoglycan catabolic process"/>
    <property type="evidence" value="ECO:0007669"/>
    <property type="project" value="UniProtKB-UniRule"/>
</dbReference>
<evidence type="ECO:0000256" key="11">
    <source>
        <dbReference type="SAM" id="Phobius"/>
    </source>
</evidence>
<keyword evidence="9" id="KW-1035">Host cytoplasm</keyword>
<evidence type="ECO:0000256" key="3">
    <source>
        <dbReference type="ARBA" id="ARBA00022612"/>
    </source>
</evidence>
<keyword evidence="6 9" id="KW-0204">Cytolysis</keyword>
<dbReference type="GO" id="GO:0003796">
    <property type="term" value="F:lysozyme activity"/>
    <property type="evidence" value="ECO:0007669"/>
    <property type="project" value="UniProtKB-UniRule"/>
</dbReference>
<accession>A0AAU7J7Z4</accession>
<dbReference type="PANTHER" id="PTHR38107:SF3">
    <property type="entry name" value="LYSOZYME RRRD-RELATED"/>
    <property type="match status" value="1"/>
</dbReference>
<dbReference type="GO" id="GO:0044659">
    <property type="term" value="P:viral release from host cell by cytolysis"/>
    <property type="evidence" value="ECO:0007669"/>
    <property type="project" value="UniProtKB-UniRule"/>
</dbReference>
<dbReference type="GO" id="GO:0042742">
    <property type="term" value="P:defense response to bacterium"/>
    <property type="evidence" value="ECO:0007669"/>
    <property type="project" value="UniProtKB-KW"/>
</dbReference>
<evidence type="ECO:0000313" key="12">
    <source>
        <dbReference type="EMBL" id="XBN74679.1"/>
    </source>
</evidence>
<evidence type="ECO:0000256" key="10">
    <source>
        <dbReference type="RuleBase" id="RU003788"/>
    </source>
</evidence>
<organism evidence="12">
    <name type="scientific">Xanthomonas phage MK21</name>
    <dbReference type="NCBI Taxonomy" id="3148942"/>
    <lineage>
        <taxon>Viruses</taxon>
        <taxon>Duplodnaviria</taxon>
        <taxon>Heunggongvirae</taxon>
        <taxon>Uroviricota</taxon>
        <taxon>Caudoviricetes</taxon>
    </lineage>
</organism>
<evidence type="ECO:0000256" key="6">
    <source>
        <dbReference type="ARBA" id="ARBA00022852"/>
    </source>
</evidence>
<keyword evidence="2 9" id="KW-0929">Antimicrobial</keyword>
<sequence>MSTNNESAKTPWARGVIALGGLALSAAGVIAVADHEGKRYAAYPDPATGGAPFTVCYGHTGPEVKPGLVVNQAQCDKWLAQDLRKAQDVVFSTVKVPIQQGELDAYSSLIFNIGAGNWRSSTMLRLLNQGRRKEACDQFPRWVYANKIKLQGLATRRYEERAMCLEGGKYVTTPNQSRP</sequence>
<reference evidence="12" key="2">
    <citation type="submission" date="2024-06" db="EMBL/GenBank/DDBJ databases">
        <title>Novel bacteriophage MK21 infecting Xanthomonas citri.</title>
        <authorList>
            <person name="Song S.-H."/>
            <person name="Lee A.H."/>
            <person name="Choi K.-M."/>
            <person name="Oh D."/>
            <person name="Park J.-G."/>
        </authorList>
    </citation>
    <scope>NUCLEOTIDE SEQUENCE</scope>
</reference>
<comment type="catalytic activity">
    <reaction evidence="1 9 10">
        <text>Hydrolysis of (1-&gt;4)-beta-linkages between N-acetylmuramic acid and N-acetyl-D-glucosamine residues in a peptidoglycan and between N-acetyl-D-glucosamine residues in chitodextrins.</text>
        <dbReference type="EC" id="3.2.1.17"/>
    </reaction>
</comment>
<keyword evidence="11" id="KW-1133">Transmembrane helix</keyword>
<keyword evidence="3 9" id="KW-1188">Viral release from host cell</keyword>
<name>A0AAU7J7Z4_9CAUD</name>
<evidence type="ECO:0000256" key="2">
    <source>
        <dbReference type="ARBA" id="ARBA00022529"/>
    </source>
</evidence>
<dbReference type="EMBL" id="PP780467">
    <property type="protein sequence ID" value="XBN74679.1"/>
    <property type="molecule type" value="Genomic_DNA"/>
</dbReference>
<keyword evidence="7 9" id="KW-0578">Host cell lysis by virus</keyword>
<evidence type="ECO:0000256" key="7">
    <source>
        <dbReference type="ARBA" id="ARBA00023142"/>
    </source>
</evidence>
<dbReference type="CDD" id="cd16900">
    <property type="entry name" value="endolysin_R21-like"/>
    <property type="match status" value="1"/>
</dbReference>